<proteinExistence type="predicted"/>
<evidence type="ECO:0000313" key="3">
    <source>
        <dbReference type="EMBL" id="SEP80547.1"/>
    </source>
</evidence>
<evidence type="ECO:0000256" key="1">
    <source>
        <dbReference type="SAM" id="MobiDB-lite"/>
    </source>
</evidence>
<dbReference type="OrthoDB" id="975664at2"/>
<dbReference type="AlphaFoldDB" id="A0A1H9AVN6"/>
<gene>
    <name evidence="3" type="ORF">SAMN04487977_101479</name>
</gene>
<organism evidence="3 4">
    <name type="scientific">Treponema bryantii</name>
    <dbReference type="NCBI Taxonomy" id="163"/>
    <lineage>
        <taxon>Bacteria</taxon>
        <taxon>Pseudomonadati</taxon>
        <taxon>Spirochaetota</taxon>
        <taxon>Spirochaetia</taxon>
        <taxon>Spirochaetales</taxon>
        <taxon>Treponemataceae</taxon>
        <taxon>Treponema</taxon>
    </lineage>
</organism>
<feature type="compositionally biased region" description="Acidic residues" evidence="1">
    <location>
        <begin position="440"/>
        <end position="449"/>
    </location>
</feature>
<feature type="region of interest" description="Disordered" evidence="1">
    <location>
        <begin position="439"/>
        <end position="462"/>
    </location>
</feature>
<protein>
    <recommendedName>
        <fullName evidence="2">DUF4055 domain-containing protein</fullName>
    </recommendedName>
</protein>
<name>A0A1H9AVN6_9SPIR</name>
<dbReference type="EMBL" id="FOFU01000001">
    <property type="protein sequence ID" value="SEP80547.1"/>
    <property type="molecule type" value="Genomic_DNA"/>
</dbReference>
<evidence type="ECO:0000313" key="4">
    <source>
        <dbReference type="Proteomes" id="UP000182360"/>
    </source>
</evidence>
<evidence type="ECO:0000259" key="2">
    <source>
        <dbReference type="Pfam" id="PF13264"/>
    </source>
</evidence>
<dbReference type="RefSeq" id="WP_074640543.1">
    <property type="nucleotide sequence ID" value="NZ_FOFU01000001.1"/>
</dbReference>
<sequence length="462" mass="52684">MKFIKKWEKCRDAVGGETYIKYRKERYLPRASGMDDADYNAYIMRAQFFNATGRTLDGLSGMINRKPIITQIPDGFEKYLENVDGKGHSLNQFCSETVKDFLTTAWGGVLVDMPKMENVRSQKDFEDANLSAYMTYYKAESIINWHWASDGRKQYLDFVIFREKTEVVKADFTLEQRNNYRVCKIDENGYYVQILYNDRDVVIDKVEPKIKGKRFNYIPFYFLSTSDYPQEPILEDLINVNLSHYRKSADYENGLHWTGVPTPWTQGADVPTVLVNGVEVASEPLKLGGSVVQNLPAGASMQYLEFSGSGCNQLANAMNADEERMAILGARIISQERKGVESAETARIHRAGENSILADIANNFSIVFTKLLKIYLEWSSSKEVPEDKHQVIFNTDYDVSALSASDLAQYVAAWQQGAISKKTMFRNLQEGEIIASDKTFEEEQAEIDEEQKSRIPIPNEDE</sequence>
<reference evidence="3 4" key="1">
    <citation type="submission" date="2016-10" db="EMBL/GenBank/DDBJ databases">
        <authorList>
            <person name="de Groot N.N."/>
        </authorList>
    </citation>
    <scope>NUCLEOTIDE SEQUENCE [LARGE SCALE GENOMIC DNA]</scope>
    <source>
        <strain evidence="3 4">B25</strain>
    </source>
</reference>
<keyword evidence="4" id="KW-1185">Reference proteome</keyword>
<dbReference type="InterPro" id="IPR025129">
    <property type="entry name" value="DUF4055"/>
</dbReference>
<feature type="domain" description="DUF4055" evidence="2">
    <location>
        <begin position="234"/>
        <end position="378"/>
    </location>
</feature>
<dbReference type="Pfam" id="PF13264">
    <property type="entry name" value="DUF4055"/>
    <property type="match status" value="1"/>
</dbReference>
<accession>A0A1H9AVN6</accession>
<dbReference type="Proteomes" id="UP000182360">
    <property type="component" value="Unassembled WGS sequence"/>
</dbReference>